<name>A0ABW4J5F6_9LACO</name>
<evidence type="ECO:0000256" key="2">
    <source>
        <dbReference type="ARBA" id="ARBA00023125"/>
    </source>
</evidence>
<dbReference type="PANTHER" id="PTHR42756">
    <property type="entry name" value="TRANSCRIPTIONAL REGULATOR, MARR"/>
    <property type="match status" value="1"/>
</dbReference>
<dbReference type="EMBL" id="JBHTOP010000003">
    <property type="protein sequence ID" value="MFD1670878.1"/>
    <property type="molecule type" value="Genomic_DNA"/>
</dbReference>
<keyword evidence="3" id="KW-0804">Transcription</keyword>
<protein>
    <submittedName>
        <fullName evidence="5">MarR family winged helix-turn-helix transcriptional regulator</fullName>
    </submittedName>
</protein>
<dbReference type="RefSeq" id="WP_125713948.1">
    <property type="nucleotide sequence ID" value="NZ_JBHTOP010000003.1"/>
</dbReference>
<evidence type="ECO:0000313" key="6">
    <source>
        <dbReference type="Proteomes" id="UP001597267"/>
    </source>
</evidence>
<dbReference type="Pfam" id="PF12802">
    <property type="entry name" value="MarR_2"/>
    <property type="match status" value="1"/>
</dbReference>
<evidence type="ECO:0000256" key="1">
    <source>
        <dbReference type="ARBA" id="ARBA00023015"/>
    </source>
</evidence>
<comment type="caution">
    <text evidence="5">The sequence shown here is derived from an EMBL/GenBank/DDBJ whole genome shotgun (WGS) entry which is preliminary data.</text>
</comment>
<dbReference type="SMART" id="SM00347">
    <property type="entry name" value="HTH_MARR"/>
    <property type="match status" value="1"/>
</dbReference>
<proteinExistence type="predicted"/>
<organism evidence="5 6">
    <name type="scientific">Agrilactobacillus yilanensis</name>
    <dbReference type="NCBI Taxonomy" id="2485997"/>
    <lineage>
        <taxon>Bacteria</taxon>
        <taxon>Bacillati</taxon>
        <taxon>Bacillota</taxon>
        <taxon>Bacilli</taxon>
        <taxon>Lactobacillales</taxon>
        <taxon>Lactobacillaceae</taxon>
        <taxon>Agrilactobacillus</taxon>
    </lineage>
</organism>
<dbReference type="Gene3D" id="1.10.10.10">
    <property type="entry name" value="Winged helix-like DNA-binding domain superfamily/Winged helix DNA-binding domain"/>
    <property type="match status" value="1"/>
</dbReference>
<reference evidence="6" key="1">
    <citation type="journal article" date="2019" name="Int. J. Syst. Evol. Microbiol.">
        <title>The Global Catalogue of Microorganisms (GCM) 10K type strain sequencing project: providing services to taxonomists for standard genome sequencing and annotation.</title>
        <authorList>
            <consortium name="The Broad Institute Genomics Platform"/>
            <consortium name="The Broad Institute Genome Sequencing Center for Infectious Disease"/>
            <person name="Wu L."/>
            <person name="Ma J."/>
        </authorList>
    </citation>
    <scope>NUCLEOTIDE SEQUENCE [LARGE SCALE GENOMIC DNA]</scope>
    <source>
        <strain evidence="6">CCM 8896</strain>
    </source>
</reference>
<dbReference type="Proteomes" id="UP001597267">
    <property type="component" value="Unassembled WGS sequence"/>
</dbReference>
<feature type="domain" description="HTH marR-type" evidence="4">
    <location>
        <begin position="1"/>
        <end position="134"/>
    </location>
</feature>
<evidence type="ECO:0000313" key="5">
    <source>
        <dbReference type="EMBL" id="MFD1670878.1"/>
    </source>
</evidence>
<dbReference type="InterPro" id="IPR000835">
    <property type="entry name" value="HTH_MarR-typ"/>
</dbReference>
<gene>
    <name evidence="5" type="ORF">ACFQ5M_02070</name>
</gene>
<keyword evidence="6" id="KW-1185">Reference proteome</keyword>
<dbReference type="SUPFAM" id="SSF46785">
    <property type="entry name" value="Winged helix' DNA-binding domain"/>
    <property type="match status" value="1"/>
</dbReference>
<dbReference type="InterPro" id="IPR036388">
    <property type="entry name" value="WH-like_DNA-bd_sf"/>
</dbReference>
<dbReference type="InterPro" id="IPR036390">
    <property type="entry name" value="WH_DNA-bd_sf"/>
</dbReference>
<keyword evidence="2" id="KW-0238">DNA-binding</keyword>
<accession>A0ABW4J5F6</accession>
<dbReference type="PANTHER" id="PTHR42756:SF1">
    <property type="entry name" value="TRANSCRIPTIONAL REPRESSOR OF EMRAB OPERON"/>
    <property type="match status" value="1"/>
</dbReference>
<dbReference type="PROSITE" id="PS50995">
    <property type="entry name" value="HTH_MARR_2"/>
    <property type="match status" value="1"/>
</dbReference>
<evidence type="ECO:0000259" key="4">
    <source>
        <dbReference type="PROSITE" id="PS50995"/>
    </source>
</evidence>
<keyword evidence="1" id="KW-0805">Transcription regulation</keyword>
<sequence length="141" mass="16176">MLSYLSKYIAGIYRQSKIDINQQFQSLGLKATEGDLLLFLHDNPGLSQKKVAVLMVLDPSLIGRDIQHLIKLDYVVRRPSETDSRVNLVYLTPLGEQLVQNLRQILTQWWTTLFAETATADQTETGVQLEQLYDTIIRRNL</sequence>
<evidence type="ECO:0000256" key="3">
    <source>
        <dbReference type="ARBA" id="ARBA00023163"/>
    </source>
</evidence>